<dbReference type="GeneID" id="54281845"/>
<feature type="transmembrane region" description="Helical" evidence="6">
    <location>
        <begin position="56"/>
        <end position="73"/>
    </location>
</feature>
<sequence length="418" mass="46648">MMFESDLLAERVDQISLISHQRFKVITSILFSIALVSVACRVVLKLHHKRCFRLDDYILFFGTGCLIAAFGMLNNNISAFYIGPAIQVDPSLIFVVPHGVLLGLRPAMSIMYAILTLLWTATFSVKFSFLAFFYDIVKSLRTIKHYYFATVGLTFFSYVLVVISPFIVCPQFSMSTGKGIPLHLPHSNLINPLATCLVNPNTKLLAALTYTGTAMDCITDLMIASIPIIILHQIRILSCQKLAVGFTSLTLIMIPVSVARSTRIQGPAGAPEDVSWMMFWVYCESAVAVLLISLTALRTFFNQKREEENRRQRWRQFPICGERSDCIKKPQRSLFRVSTLTIPKRCSKGAPPLPSVLPPIPTATLHGLWAYLKEGDAVDKEFRVEGGIPTSPATVCSERTMREFTSACACEKSLECII</sequence>
<comment type="subcellular location">
    <subcellularLocation>
        <location evidence="1">Membrane</location>
        <topology evidence="1">Multi-pass membrane protein</topology>
    </subcellularLocation>
</comment>
<dbReference type="RefSeq" id="XP_033382469.1">
    <property type="nucleotide sequence ID" value="XM_033524448.1"/>
</dbReference>
<dbReference type="PANTHER" id="PTHR33048">
    <property type="entry name" value="PTH11-LIKE INTEGRAL MEMBRANE PROTEIN (AFU_ORTHOLOGUE AFUA_5G11245)"/>
    <property type="match status" value="1"/>
</dbReference>
<dbReference type="EMBL" id="ML978070">
    <property type="protein sequence ID" value="KAF2014130.1"/>
    <property type="molecule type" value="Genomic_DNA"/>
</dbReference>
<feature type="transmembrane region" description="Helical" evidence="6">
    <location>
        <begin position="110"/>
        <end position="134"/>
    </location>
</feature>
<dbReference type="PANTHER" id="PTHR33048:SF92">
    <property type="entry name" value="INTEGRAL MEMBRANE PROTEIN"/>
    <property type="match status" value="1"/>
</dbReference>
<feature type="domain" description="Rhodopsin" evidence="7">
    <location>
        <begin position="41"/>
        <end position="302"/>
    </location>
</feature>
<proteinExistence type="inferred from homology"/>
<feature type="transmembrane region" description="Helical" evidence="6">
    <location>
        <begin position="146"/>
        <end position="168"/>
    </location>
</feature>
<feature type="transmembrane region" description="Helical" evidence="6">
    <location>
        <begin position="242"/>
        <end position="259"/>
    </location>
</feature>
<dbReference type="InterPro" id="IPR052337">
    <property type="entry name" value="SAT4-like"/>
</dbReference>
<name>A0A6A5XN06_9PLEO</name>
<protein>
    <recommendedName>
        <fullName evidence="7">Rhodopsin domain-containing protein</fullName>
    </recommendedName>
</protein>
<feature type="transmembrane region" description="Helical" evidence="6">
    <location>
        <begin position="279"/>
        <end position="301"/>
    </location>
</feature>
<dbReference type="AlphaFoldDB" id="A0A6A5XN06"/>
<keyword evidence="3 6" id="KW-1133">Transmembrane helix</keyword>
<dbReference type="OrthoDB" id="444631at2759"/>
<feature type="transmembrane region" description="Helical" evidence="6">
    <location>
        <begin position="25"/>
        <end position="44"/>
    </location>
</feature>
<comment type="similarity">
    <text evidence="5">Belongs to the SAT4 family.</text>
</comment>
<keyword evidence="4 6" id="KW-0472">Membrane</keyword>
<feature type="transmembrane region" description="Helical" evidence="6">
    <location>
        <begin position="207"/>
        <end position="230"/>
    </location>
</feature>
<dbReference type="GO" id="GO:0016020">
    <property type="term" value="C:membrane"/>
    <property type="evidence" value="ECO:0007669"/>
    <property type="project" value="UniProtKB-SubCell"/>
</dbReference>
<organism evidence="8 9">
    <name type="scientific">Aaosphaeria arxii CBS 175.79</name>
    <dbReference type="NCBI Taxonomy" id="1450172"/>
    <lineage>
        <taxon>Eukaryota</taxon>
        <taxon>Fungi</taxon>
        <taxon>Dikarya</taxon>
        <taxon>Ascomycota</taxon>
        <taxon>Pezizomycotina</taxon>
        <taxon>Dothideomycetes</taxon>
        <taxon>Pleosporomycetidae</taxon>
        <taxon>Pleosporales</taxon>
        <taxon>Pleosporales incertae sedis</taxon>
        <taxon>Aaosphaeria</taxon>
    </lineage>
</organism>
<evidence type="ECO:0000313" key="8">
    <source>
        <dbReference type="EMBL" id="KAF2014130.1"/>
    </source>
</evidence>
<evidence type="ECO:0000313" key="9">
    <source>
        <dbReference type="Proteomes" id="UP000799778"/>
    </source>
</evidence>
<dbReference type="Proteomes" id="UP000799778">
    <property type="component" value="Unassembled WGS sequence"/>
</dbReference>
<dbReference type="Pfam" id="PF20684">
    <property type="entry name" value="Fung_rhodopsin"/>
    <property type="match status" value="1"/>
</dbReference>
<evidence type="ECO:0000256" key="3">
    <source>
        <dbReference type="ARBA" id="ARBA00022989"/>
    </source>
</evidence>
<keyword evidence="2 6" id="KW-0812">Transmembrane</keyword>
<evidence type="ECO:0000259" key="7">
    <source>
        <dbReference type="Pfam" id="PF20684"/>
    </source>
</evidence>
<dbReference type="InterPro" id="IPR049326">
    <property type="entry name" value="Rhodopsin_dom_fungi"/>
</dbReference>
<evidence type="ECO:0000256" key="2">
    <source>
        <dbReference type="ARBA" id="ARBA00022692"/>
    </source>
</evidence>
<evidence type="ECO:0000256" key="5">
    <source>
        <dbReference type="ARBA" id="ARBA00038359"/>
    </source>
</evidence>
<accession>A0A6A5XN06</accession>
<keyword evidence="9" id="KW-1185">Reference proteome</keyword>
<evidence type="ECO:0000256" key="4">
    <source>
        <dbReference type="ARBA" id="ARBA00023136"/>
    </source>
</evidence>
<evidence type="ECO:0000256" key="1">
    <source>
        <dbReference type="ARBA" id="ARBA00004141"/>
    </source>
</evidence>
<evidence type="ECO:0000256" key="6">
    <source>
        <dbReference type="SAM" id="Phobius"/>
    </source>
</evidence>
<reference evidence="8" key="1">
    <citation type="journal article" date="2020" name="Stud. Mycol.">
        <title>101 Dothideomycetes genomes: a test case for predicting lifestyles and emergence of pathogens.</title>
        <authorList>
            <person name="Haridas S."/>
            <person name="Albert R."/>
            <person name="Binder M."/>
            <person name="Bloem J."/>
            <person name="Labutti K."/>
            <person name="Salamov A."/>
            <person name="Andreopoulos B."/>
            <person name="Baker S."/>
            <person name="Barry K."/>
            <person name="Bills G."/>
            <person name="Bluhm B."/>
            <person name="Cannon C."/>
            <person name="Castanera R."/>
            <person name="Culley D."/>
            <person name="Daum C."/>
            <person name="Ezra D."/>
            <person name="Gonzalez J."/>
            <person name="Henrissat B."/>
            <person name="Kuo A."/>
            <person name="Liang C."/>
            <person name="Lipzen A."/>
            <person name="Lutzoni F."/>
            <person name="Magnuson J."/>
            <person name="Mondo S."/>
            <person name="Nolan M."/>
            <person name="Ohm R."/>
            <person name="Pangilinan J."/>
            <person name="Park H.-J."/>
            <person name="Ramirez L."/>
            <person name="Alfaro M."/>
            <person name="Sun H."/>
            <person name="Tritt A."/>
            <person name="Yoshinaga Y."/>
            <person name="Zwiers L.-H."/>
            <person name="Turgeon B."/>
            <person name="Goodwin S."/>
            <person name="Spatafora J."/>
            <person name="Crous P."/>
            <person name="Grigoriev I."/>
        </authorList>
    </citation>
    <scope>NUCLEOTIDE SEQUENCE</scope>
    <source>
        <strain evidence="8">CBS 175.79</strain>
    </source>
</reference>
<gene>
    <name evidence="8" type="ORF">BU24DRAFT_370855</name>
</gene>